<dbReference type="AlphaFoldDB" id="A0A820HDS3"/>
<dbReference type="EMBL" id="CAJOBG010013509">
    <property type="protein sequence ID" value="CAF4294263.1"/>
    <property type="molecule type" value="Genomic_DNA"/>
</dbReference>
<evidence type="ECO:0000313" key="2">
    <source>
        <dbReference type="Proteomes" id="UP000663866"/>
    </source>
</evidence>
<name>A0A820HDS3_9BILA</name>
<sequence>MFTLWNLIADLVETQDQKQDQQQQIVDFYAKAGTTFPRLACLMQLYFNAIEILERVKNTVVFAEGDNHDMSINENFVNSVKSIIQKDYYTYNKTYLPCIEINQSSMDPIIIVEKEAVIAAWKWYDHHLNIAAKLFTIDPEFPGKPLSISSSILSRQKTLKQLIMLPALDERALQELLEDNLLKFNYFLTDIRGRNIKSYMKIPIPSINEETREQFVTNLLKHEINIDEYYSIYEKSAIPLNNNLSKLALEIFEYTSSFVNQYAKYKNQLNVIIKKHVENRYIEETEDGHFIIKDQNVFALQFHDIENLVLGQRQEQINNRALLNITNQPISSRITKSTKELKRTTAIEVDKSYSVVAKNCERQSQELPDVLIDQPDIDTAEAFVSNENELSSNFDDSSIATVEKQINVHESLMSGTIEDETCAISTQKTIQEAASVYGKGSEQMVKKAMQSIMGVAANQLEHGNDFWIEPIRTKKELKKPAKRILKEGWLKKGPESESNASKFLSFKCYKKIIFFQVNITYEDYLKTFYPNQDENVFTHNNWTLSDELIEIINSNTFHLNHVRWNIQRFRPSDITRSAVDAEDSINIEEPHMNNSATQETFEQQIIMNNNDAGILAHVLPRSTCSKRKAEINVNFHERQMRTQPRRMKKT</sequence>
<gene>
    <name evidence="1" type="ORF">OVN521_LOCUS31046</name>
</gene>
<dbReference type="Proteomes" id="UP000663866">
    <property type="component" value="Unassembled WGS sequence"/>
</dbReference>
<reference evidence="1" key="1">
    <citation type="submission" date="2021-02" db="EMBL/GenBank/DDBJ databases">
        <authorList>
            <person name="Nowell W R."/>
        </authorList>
    </citation>
    <scope>NUCLEOTIDE SEQUENCE</scope>
</reference>
<proteinExistence type="predicted"/>
<evidence type="ECO:0000313" key="1">
    <source>
        <dbReference type="EMBL" id="CAF4294263.1"/>
    </source>
</evidence>
<comment type="caution">
    <text evidence="1">The sequence shown here is derived from an EMBL/GenBank/DDBJ whole genome shotgun (WGS) entry which is preliminary data.</text>
</comment>
<accession>A0A820HDS3</accession>
<keyword evidence="2" id="KW-1185">Reference proteome</keyword>
<organism evidence="1 2">
    <name type="scientific">Rotaria magnacalcarata</name>
    <dbReference type="NCBI Taxonomy" id="392030"/>
    <lineage>
        <taxon>Eukaryota</taxon>
        <taxon>Metazoa</taxon>
        <taxon>Spiralia</taxon>
        <taxon>Gnathifera</taxon>
        <taxon>Rotifera</taxon>
        <taxon>Eurotatoria</taxon>
        <taxon>Bdelloidea</taxon>
        <taxon>Philodinida</taxon>
        <taxon>Philodinidae</taxon>
        <taxon>Rotaria</taxon>
    </lineage>
</organism>
<protein>
    <submittedName>
        <fullName evidence="1">Uncharacterized protein</fullName>
    </submittedName>
</protein>